<keyword evidence="1" id="KW-1185">Reference proteome</keyword>
<sequence length="138" mass="16010">MDQQQKEVCIDFYTDDNNTSTAIELNSQYSMSTFGQEFHPYSRTDYYHASASHRIKELYNIALAKSDNTPNNINFCKIVKSEDQTQVTVAITEFSRAYFVKKSNGDWIFLERSNDGKHNTMYIMDREKNGNSVKVMCT</sequence>
<dbReference type="Proteomes" id="UP000046392">
    <property type="component" value="Unplaced"/>
</dbReference>
<proteinExistence type="predicted"/>
<evidence type="ECO:0000313" key="2">
    <source>
        <dbReference type="WBParaSite" id="SPAL_0001241200.1"/>
    </source>
</evidence>
<reference evidence="2" key="1">
    <citation type="submission" date="2017-02" db="UniProtKB">
        <authorList>
            <consortium name="WormBaseParasite"/>
        </authorList>
    </citation>
    <scope>IDENTIFICATION</scope>
</reference>
<dbReference type="WBParaSite" id="SPAL_0001241200.1">
    <property type="protein sequence ID" value="SPAL_0001241200.1"/>
    <property type="gene ID" value="SPAL_0001241200"/>
</dbReference>
<organism evidence="1 2">
    <name type="scientific">Strongyloides papillosus</name>
    <name type="common">Intestinal threadworm</name>
    <dbReference type="NCBI Taxonomy" id="174720"/>
    <lineage>
        <taxon>Eukaryota</taxon>
        <taxon>Metazoa</taxon>
        <taxon>Ecdysozoa</taxon>
        <taxon>Nematoda</taxon>
        <taxon>Chromadorea</taxon>
        <taxon>Rhabditida</taxon>
        <taxon>Tylenchina</taxon>
        <taxon>Panagrolaimomorpha</taxon>
        <taxon>Strongyloidoidea</taxon>
        <taxon>Strongyloididae</taxon>
        <taxon>Strongyloides</taxon>
    </lineage>
</organism>
<accession>A0A0N5C357</accession>
<evidence type="ECO:0000313" key="1">
    <source>
        <dbReference type="Proteomes" id="UP000046392"/>
    </source>
</evidence>
<name>A0A0N5C357_STREA</name>
<protein>
    <submittedName>
        <fullName evidence="2">Agglutinin_C domain-containing protein</fullName>
    </submittedName>
</protein>
<dbReference type="AlphaFoldDB" id="A0A0N5C357"/>